<proteinExistence type="predicted"/>
<evidence type="ECO:0000313" key="2">
    <source>
        <dbReference type="EMBL" id="PGH19304.1"/>
    </source>
</evidence>
<dbReference type="STRING" id="1447883.A0A2B7Y565"/>
<dbReference type="Pfam" id="PF06999">
    <property type="entry name" value="Suc_Fer-like"/>
    <property type="match status" value="1"/>
</dbReference>
<protein>
    <recommendedName>
        <fullName evidence="4">Actin patches distal protein 1</fullName>
    </recommendedName>
</protein>
<dbReference type="AlphaFoldDB" id="A0A2B7Y565"/>
<keyword evidence="3" id="KW-1185">Reference proteome</keyword>
<dbReference type="EMBL" id="PDNA01000049">
    <property type="protein sequence ID" value="PGH19304.1"/>
    <property type="molecule type" value="Genomic_DNA"/>
</dbReference>
<accession>A0A2B7Y565</accession>
<reference evidence="2 3" key="1">
    <citation type="submission" date="2017-10" db="EMBL/GenBank/DDBJ databases">
        <title>Comparative genomics in systemic dimorphic fungi from Ajellomycetaceae.</title>
        <authorList>
            <person name="Munoz J.F."/>
            <person name="Mcewen J.G."/>
            <person name="Clay O.K."/>
            <person name="Cuomo C.A."/>
        </authorList>
    </citation>
    <scope>NUCLEOTIDE SEQUENCE [LARGE SCALE GENOMIC DNA]</scope>
    <source>
        <strain evidence="2 3">UAMH7299</strain>
    </source>
</reference>
<evidence type="ECO:0008006" key="4">
    <source>
        <dbReference type="Google" id="ProtNLM"/>
    </source>
</evidence>
<dbReference type="PANTHER" id="PTHR31902:SF8">
    <property type="entry name" value="SUCRASE_FERREDOXIN DOMAIN-CONTAINING PROTEIN"/>
    <property type="match status" value="1"/>
</dbReference>
<dbReference type="CDD" id="cd03062">
    <property type="entry name" value="TRX_Fd_Sucrase"/>
    <property type="match status" value="1"/>
</dbReference>
<dbReference type="SUPFAM" id="SSF52833">
    <property type="entry name" value="Thioredoxin-like"/>
    <property type="match status" value="1"/>
</dbReference>
<evidence type="ECO:0000313" key="3">
    <source>
        <dbReference type="Proteomes" id="UP000224634"/>
    </source>
</evidence>
<sequence length="313" mass="35047">MLKSLWSFGKLGLDSDSSNQNTDRDDAYIFPKVDPQVDGPDCLRDCADCTVQYPARFNTNNSRQLYGGIKPVTTHVLVATGKADWVRKAETEEGSLMQAFERGAFKDKKGRMMVSASNLSIDPLDDSNNNSNTTDNSTSTKPTTLLVLPSFTFVDGVIQADLPEFMDRFVNSPSPIPPPSPNPNHRLTTRPCERDYMVLLCSHRTRDARCGISAPLIKRELERHLRPLGLARDDDDSRAGGVGIAFVSHVGGHKFAANVLVYRRKEEQMIWLARVRPEHCEGIVRFTILQGKVVRPEERLRGGFDLQRGLMSW</sequence>
<gene>
    <name evidence="2" type="ORF">AJ80_04057</name>
</gene>
<dbReference type="Gene3D" id="3.40.30.10">
    <property type="entry name" value="Glutaredoxin"/>
    <property type="match status" value="1"/>
</dbReference>
<comment type="caution">
    <text evidence="2">The sequence shown here is derived from an EMBL/GenBank/DDBJ whole genome shotgun (WGS) entry which is preliminary data.</text>
</comment>
<dbReference type="InterPro" id="IPR036249">
    <property type="entry name" value="Thioredoxin-like_sf"/>
</dbReference>
<dbReference type="InterPro" id="IPR009737">
    <property type="entry name" value="Aim32/Apd1-like"/>
</dbReference>
<dbReference type="OrthoDB" id="10253744at2759"/>
<feature type="region of interest" description="Disordered" evidence="1">
    <location>
        <begin position="119"/>
        <end position="141"/>
    </location>
</feature>
<evidence type="ECO:0000256" key="1">
    <source>
        <dbReference type="SAM" id="MobiDB-lite"/>
    </source>
</evidence>
<dbReference type="PANTHER" id="PTHR31902">
    <property type="entry name" value="ACTIN PATCHES DISTAL PROTEIN 1"/>
    <property type="match status" value="1"/>
</dbReference>
<dbReference type="Proteomes" id="UP000224634">
    <property type="component" value="Unassembled WGS sequence"/>
</dbReference>
<name>A0A2B7Y565_POLH7</name>
<organism evidence="2 3">
    <name type="scientific">Polytolypa hystricis (strain UAMH7299)</name>
    <dbReference type="NCBI Taxonomy" id="1447883"/>
    <lineage>
        <taxon>Eukaryota</taxon>
        <taxon>Fungi</taxon>
        <taxon>Dikarya</taxon>
        <taxon>Ascomycota</taxon>
        <taxon>Pezizomycotina</taxon>
        <taxon>Eurotiomycetes</taxon>
        <taxon>Eurotiomycetidae</taxon>
        <taxon>Onygenales</taxon>
        <taxon>Onygenales incertae sedis</taxon>
        <taxon>Polytolypa</taxon>
    </lineage>
</organism>